<evidence type="ECO:0000313" key="3">
    <source>
        <dbReference type="Proteomes" id="UP001630127"/>
    </source>
</evidence>
<sequence>MKIFREWDPYELSLIKLGKLFNEVYKSTNVRFWFCVPNYELDAGLLGLRIEDDINRVTGIGPFKLTWHDSNKKEETCGVGVDFNGGPCGNDEESNEAQNLDSTKHEGGIGPIENMESNGVEEEPDWLIEGFETIDD</sequence>
<accession>A0ABD2ZH82</accession>
<feature type="region of interest" description="Disordered" evidence="1">
    <location>
        <begin position="84"/>
        <end position="124"/>
    </location>
</feature>
<reference evidence="2 3" key="1">
    <citation type="submission" date="2024-11" db="EMBL/GenBank/DDBJ databases">
        <title>A near-complete genome assembly of Cinchona calisaya.</title>
        <authorList>
            <person name="Lian D.C."/>
            <person name="Zhao X.W."/>
            <person name="Wei L."/>
        </authorList>
    </citation>
    <scope>NUCLEOTIDE SEQUENCE [LARGE SCALE GENOMIC DNA]</scope>
    <source>
        <tissue evidence="2">Nenye</tissue>
    </source>
</reference>
<evidence type="ECO:0008006" key="4">
    <source>
        <dbReference type="Google" id="ProtNLM"/>
    </source>
</evidence>
<gene>
    <name evidence="2" type="ORF">ACH5RR_023985</name>
</gene>
<dbReference type="Proteomes" id="UP001630127">
    <property type="component" value="Unassembled WGS sequence"/>
</dbReference>
<dbReference type="AlphaFoldDB" id="A0ABD2ZH82"/>
<name>A0ABD2ZH82_9GENT</name>
<proteinExistence type="predicted"/>
<evidence type="ECO:0000313" key="2">
    <source>
        <dbReference type="EMBL" id="KAL3517083.1"/>
    </source>
</evidence>
<evidence type="ECO:0000256" key="1">
    <source>
        <dbReference type="SAM" id="MobiDB-lite"/>
    </source>
</evidence>
<dbReference type="EMBL" id="JBJUIK010000010">
    <property type="protein sequence ID" value="KAL3517083.1"/>
    <property type="molecule type" value="Genomic_DNA"/>
</dbReference>
<keyword evidence="3" id="KW-1185">Reference proteome</keyword>
<organism evidence="2 3">
    <name type="scientific">Cinchona calisaya</name>
    <dbReference type="NCBI Taxonomy" id="153742"/>
    <lineage>
        <taxon>Eukaryota</taxon>
        <taxon>Viridiplantae</taxon>
        <taxon>Streptophyta</taxon>
        <taxon>Embryophyta</taxon>
        <taxon>Tracheophyta</taxon>
        <taxon>Spermatophyta</taxon>
        <taxon>Magnoliopsida</taxon>
        <taxon>eudicotyledons</taxon>
        <taxon>Gunneridae</taxon>
        <taxon>Pentapetalae</taxon>
        <taxon>asterids</taxon>
        <taxon>lamiids</taxon>
        <taxon>Gentianales</taxon>
        <taxon>Rubiaceae</taxon>
        <taxon>Cinchonoideae</taxon>
        <taxon>Cinchoneae</taxon>
        <taxon>Cinchona</taxon>
    </lineage>
</organism>
<protein>
    <recommendedName>
        <fullName evidence="4">DUF4283 domain-containing protein</fullName>
    </recommendedName>
</protein>
<comment type="caution">
    <text evidence="2">The sequence shown here is derived from an EMBL/GenBank/DDBJ whole genome shotgun (WGS) entry which is preliminary data.</text>
</comment>